<evidence type="ECO:0000313" key="1">
    <source>
        <dbReference type="EMBL" id="ARB15061.1"/>
    </source>
</evidence>
<accession>A0A1V0EDS1</accession>
<dbReference type="Proteomes" id="UP000222485">
    <property type="component" value="Genome"/>
</dbReference>
<organism evidence="1 2">
    <name type="scientific">Caulobacter phage Ccr32</name>
    <dbReference type="NCBI Taxonomy" id="1959738"/>
    <lineage>
        <taxon>Viruses</taxon>
        <taxon>Duplodnaviria</taxon>
        <taxon>Heunggongvirae</taxon>
        <taxon>Uroviricota</taxon>
        <taxon>Caudoviricetes</taxon>
        <taxon>Jeanschmidtviridae</taxon>
        <taxon>Shapirovirus</taxon>
        <taxon>Shapirovirus cbk</taxon>
    </lineage>
</organism>
<dbReference type="EMBL" id="KY555146">
    <property type="protein sequence ID" value="ARB15061.1"/>
    <property type="molecule type" value="Genomic_DNA"/>
</dbReference>
<proteinExistence type="predicted"/>
<reference evidence="2" key="1">
    <citation type="journal article" date="2017" name="Curr. Microbiol.">
        <title>Genomic Diversity of Type B3 Bacteriophages of Caulobacter crescentus.</title>
        <authorList>
            <person name="Ash K.T."/>
            <person name="Drake K.M."/>
            <person name="Gibbs W.S."/>
            <person name="Ely B."/>
        </authorList>
    </citation>
    <scope>NUCLEOTIDE SEQUENCE [LARGE SCALE GENOMIC DNA]</scope>
</reference>
<evidence type="ECO:0000313" key="2">
    <source>
        <dbReference type="Proteomes" id="UP000222485"/>
    </source>
</evidence>
<sequence length="114" mass="12750">MTAPTPEQDPVETLSPEEKAAYLKAAREKYPPEAVEVLDQALASGKLTRQDLQTGIEMTYGREAMNRKARRRQQAGDKGRTKTASLDRLYGKLVAEGLVQIVRKRGKAPQIIWL</sequence>
<protein>
    <submittedName>
        <fullName evidence="1">Uncharacterized protein</fullName>
    </submittedName>
</protein>
<gene>
    <name evidence="1" type="ORF">Ccr32_gp143</name>
</gene>
<name>A0A1V0EDS1_9CAUD</name>